<proteinExistence type="predicted"/>
<sequence length="644" mass="71274">MSFQSISLDCDGPLTSGATQQTNGDEGQGGMTDKESDFTFAGVPVVHPMMPAGKCIRCCKERYHFELSWQVPFPQIPAVPLLYLPQVATELLSDPSPLGVMQSELDAMSVGVLDRIPLAYHLLLPDMVSEARQLSMEHEKHVEEVQQQNARMGLPEKLTWRPVELNPSLDPADADLLDTDIDLNLVLERDKPSLTLLQRPLYTDMGLVPHEQRHLERLARIVPDTLRHQMSISLSQDSQRPSGTPELLEGLTFSSSQGDENLQTSVNDLQPSARALQQWKDDVFKSFRVARAIDTHYDELLRALARGKLGLDETNPAAMQLARRIWRLLLDGTKVEQQRDMWRQLCLFSSNYNGREELAEHLQNAVATLQLPNPTAWADAIHDYIKLLEAHISSAVGGVEGRRKQLQISEKELEPSSQCGFEPQILLGSTLRQTGREFGPSRQLMPIYPVEVMPLYPAGFSGVREKNADAAATRREAPNLGEMEVLLHHVVLPGAVVSDVSKSTGPHILVNNSNLLVADSGSESKLSDGLTVGYEALRENTFEALGSDTENTSSYLLQVSQAECDSGSRPSGFANADGRYVVYRRLGVRDLFIKAPNAETPPYGHYVVVFDGPDNAPRESRKRQRGASEEPQPNAGPENVAVSR</sequence>
<feature type="region of interest" description="Disordered" evidence="1">
    <location>
        <begin position="1"/>
        <end position="34"/>
    </location>
</feature>
<accession>G0TTJ0</accession>
<gene>
    <name evidence="2" type="ORF">TVY486_0304440</name>
</gene>
<feature type="compositionally biased region" description="Polar residues" evidence="1">
    <location>
        <begin position="16"/>
        <end position="25"/>
    </location>
</feature>
<dbReference type="EMBL" id="HE573019">
    <property type="protein sequence ID" value="CCC47271.1"/>
    <property type="molecule type" value="Genomic_DNA"/>
</dbReference>
<reference evidence="2" key="1">
    <citation type="journal article" date="2012" name="Proc. Natl. Acad. Sci. U.S.A.">
        <title>Antigenic diversity is generated by distinct evolutionary mechanisms in African trypanosome species.</title>
        <authorList>
            <person name="Jackson A.P."/>
            <person name="Berry A."/>
            <person name="Aslett M."/>
            <person name="Allison H.C."/>
            <person name="Burton P."/>
            <person name="Vavrova-Anderson J."/>
            <person name="Brown R."/>
            <person name="Browne H."/>
            <person name="Corton N."/>
            <person name="Hauser H."/>
            <person name="Gamble J."/>
            <person name="Gilderthorp R."/>
            <person name="Marcello L."/>
            <person name="McQuillan J."/>
            <person name="Otto T.D."/>
            <person name="Quail M.A."/>
            <person name="Sanders M.J."/>
            <person name="van Tonder A."/>
            <person name="Ginger M.L."/>
            <person name="Field M.C."/>
            <person name="Barry J.D."/>
            <person name="Hertz-Fowler C."/>
            <person name="Berriman M."/>
        </authorList>
    </citation>
    <scope>NUCLEOTIDE SEQUENCE</scope>
    <source>
        <strain evidence="2">Y486</strain>
    </source>
</reference>
<feature type="region of interest" description="Disordered" evidence="1">
    <location>
        <begin position="610"/>
        <end position="644"/>
    </location>
</feature>
<dbReference type="OMA" id="MLYYPDE"/>
<dbReference type="VEuPathDB" id="TriTrypDB:TvY486_0304440"/>
<name>G0TTJ0_TRYVY</name>
<dbReference type="AlphaFoldDB" id="G0TTJ0"/>
<evidence type="ECO:0000256" key="1">
    <source>
        <dbReference type="SAM" id="MobiDB-lite"/>
    </source>
</evidence>
<organism evidence="2">
    <name type="scientific">Trypanosoma vivax (strain Y486)</name>
    <dbReference type="NCBI Taxonomy" id="1055687"/>
    <lineage>
        <taxon>Eukaryota</taxon>
        <taxon>Discoba</taxon>
        <taxon>Euglenozoa</taxon>
        <taxon>Kinetoplastea</taxon>
        <taxon>Metakinetoplastina</taxon>
        <taxon>Trypanosomatida</taxon>
        <taxon>Trypanosomatidae</taxon>
        <taxon>Trypanosoma</taxon>
        <taxon>Duttonella</taxon>
    </lineage>
</organism>
<evidence type="ECO:0000313" key="2">
    <source>
        <dbReference type="EMBL" id="CCC47271.1"/>
    </source>
</evidence>
<protein>
    <submittedName>
        <fullName evidence="2">Uncharacterized protein</fullName>
    </submittedName>
</protein>